<evidence type="ECO:0000313" key="2">
    <source>
        <dbReference type="Proteomes" id="UP001056336"/>
    </source>
</evidence>
<accession>A0ABY4QZH6</accession>
<dbReference type="Proteomes" id="UP001056336">
    <property type="component" value="Chromosome"/>
</dbReference>
<dbReference type="NCBIfam" id="TIGR03941">
    <property type="entry name" value="tRNA_deam_assoc"/>
    <property type="match status" value="1"/>
</dbReference>
<evidence type="ECO:0000313" key="1">
    <source>
        <dbReference type="EMBL" id="UQX88261.1"/>
    </source>
</evidence>
<reference evidence="1" key="1">
    <citation type="journal article" date="2018" name="Int. J. Syst. Evol. Microbiol.">
        <title>Jatrophihabitans telluris sp. nov., isolated from sediment soil of lava forest wetlands and the emended description of the genus Jatrophihabitans.</title>
        <authorList>
            <person name="Lee K.C."/>
            <person name="Suh M.K."/>
            <person name="Eom M.K."/>
            <person name="Kim K.K."/>
            <person name="Kim J.S."/>
            <person name="Kim D.S."/>
            <person name="Ko S.H."/>
            <person name="Shin Y.K."/>
            <person name="Lee J.S."/>
        </authorList>
    </citation>
    <scope>NUCLEOTIDE SEQUENCE</scope>
    <source>
        <strain evidence="1">N237</strain>
    </source>
</reference>
<dbReference type="EMBL" id="CP097332">
    <property type="protein sequence ID" value="UQX88261.1"/>
    <property type="molecule type" value="Genomic_DNA"/>
</dbReference>
<proteinExistence type="predicted"/>
<keyword evidence="2" id="KW-1185">Reference proteome</keyword>
<name>A0ABY4QZH6_9ACTN</name>
<protein>
    <recommendedName>
        <fullName evidence="3">tRNA adenosine deaminase</fullName>
    </recommendedName>
</protein>
<sequence length="175" mass="18944">MSHFACAVLGDRGGWRITELTLDDCESVDDAVDLLRDFDEPIRFLFVEQDDEYAVLLRCDSAASPGGYGALDEEAVRVFLSNGHAADDYPMAALFADGLDEIGGDPLDDDELAEGMSTVSHDAAPFGDPDLVEDLGMKGPELIELALHESTLPMDLIESVCERIGCLDEFEAVRG</sequence>
<dbReference type="RefSeq" id="WP_249771587.1">
    <property type="nucleotide sequence ID" value="NZ_CP097332.1"/>
</dbReference>
<organism evidence="1 2">
    <name type="scientific">Jatrophihabitans telluris</name>
    <dbReference type="NCBI Taxonomy" id="2038343"/>
    <lineage>
        <taxon>Bacteria</taxon>
        <taxon>Bacillati</taxon>
        <taxon>Actinomycetota</taxon>
        <taxon>Actinomycetes</taxon>
        <taxon>Jatrophihabitantales</taxon>
        <taxon>Jatrophihabitantaceae</taxon>
        <taxon>Jatrophihabitans</taxon>
    </lineage>
</organism>
<dbReference type="InterPro" id="IPR023869">
    <property type="entry name" value="tRNA_Adeno_NH3ase_assoc_put"/>
</dbReference>
<reference evidence="1" key="2">
    <citation type="submission" date="2022-05" db="EMBL/GenBank/DDBJ databases">
        <authorList>
            <person name="Kim J.-S."/>
            <person name="Lee K."/>
            <person name="Suh M."/>
            <person name="Eom M."/>
            <person name="Kim J.-S."/>
            <person name="Kim D.-S."/>
            <person name="Ko S.-H."/>
            <person name="Shin Y."/>
            <person name="Lee J.-S."/>
        </authorList>
    </citation>
    <scope>NUCLEOTIDE SEQUENCE</scope>
    <source>
        <strain evidence="1">N237</strain>
    </source>
</reference>
<evidence type="ECO:0008006" key="3">
    <source>
        <dbReference type="Google" id="ProtNLM"/>
    </source>
</evidence>
<gene>
    <name evidence="1" type="ORF">M6D93_18535</name>
</gene>